<evidence type="ECO:0000256" key="1">
    <source>
        <dbReference type="ARBA" id="ARBA00023015"/>
    </source>
</evidence>
<organism evidence="5 6">
    <name type="scientific">Trichlorobacter thiogenes</name>
    <dbReference type="NCBI Taxonomy" id="115783"/>
    <lineage>
        <taxon>Bacteria</taxon>
        <taxon>Pseudomonadati</taxon>
        <taxon>Thermodesulfobacteriota</taxon>
        <taxon>Desulfuromonadia</taxon>
        <taxon>Geobacterales</taxon>
        <taxon>Geobacteraceae</taxon>
        <taxon>Trichlorobacter</taxon>
    </lineage>
</organism>
<dbReference type="InterPro" id="IPR001845">
    <property type="entry name" value="HTH_ArsR_DNA-bd_dom"/>
</dbReference>
<dbReference type="InterPro" id="IPR011991">
    <property type="entry name" value="ArsR-like_HTH"/>
</dbReference>
<evidence type="ECO:0000256" key="3">
    <source>
        <dbReference type="ARBA" id="ARBA00023163"/>
    </source>
</evidence>
<evidence type="ECO:0000313" key="6">
    <source>
        <dbReference type="Proteomes" id="UP000190102"/>
    </source>
</evidence>
<dbReference type="RefSeq" id="WP_078790324.1">
    <property type="nucleotide sequence ID" value="NZ_FUWR01000010.1"/>
</dbReference>
<name>A0A1T4PM76_9BACT</name>
<reference evidence="6" key="1">
    <citation type="submission" date="2017-02" db="EMBL/GenBank/DDBJ databases">
        <authorList>
            <person name="Varghese N."/>
            <person name="Submissions S."/>
        </authorList>
    </citation>
    <scope>NUCLEOTIDE SEQUENCE [LARGE SCALE GENOMIC DNA]</scope>
    <source>
        <strain evidence="6">ATCC BAA-34</strain>
    </source>
</reference>
<dbReference type="Pfam" id="PF01022">
    <property type="entry name" value="HTH_5"/>
    <property type="match status" value="1"/>
</dbReference>
<dbReference type="PANTHER" id="PTHR43132:SF2">
    <property type="entry name" value="ARSENICAL RESISTANCE OPERON REPRESSOR ARSR-RELATED"/>
    <property type="match status" value="1"/>
</dbReference>
<feature type="domain" description="HTH arsR-type" evidence="4">
    <location>
        <begin position="1"/>
        <end position="91"/>
    </location>
</feature>
<dbReference type="Gene3D" id="1.10.10.10">
    <property type="entry name" value="Winged helix-like DNA-binding domain superfamily/Winged helix DNA-binding domain"/>
    <property type="match status" value="1"/>
</dbReference>
<dbReference type="NCBIfam" id="NF033788">
    <property type="entry name" value="HTH_metalloreg"/>
    <property type="match status" value="1"/>
</dbReference>
<dbReference type="OrthoDB" id="9800238at2"/>
<evidence type="ECO:0000313" key="5">
    <source>
        <dbReference type="EMBL" id="SJZ92694.1"/>
    </source>
</evidence>
<evidence type="ECO:0000259" key="4">
    <source>
        <dbReference type="PROSITE" id="PS50987"/>
    </source>
</evidence>
<dbReference type="PROSITE" id="PS50987">
    <property type="entry name" value="HTH_ARSR_2"/>
    <property type="match status" value="1"/>
</dbReference>
<dbReference type="InterPro" id="IPR051011">
    <property type="entry name" value="Metal_resp_trans_reg"/>
</dbReference>
<proteinExistence type="predicted"/>
<dbReference type="PRINTS" id="PR00778">
    <property type="entry name" value="HTHARSR"/>
</dbReference>
<dbReference type="GO" id="GO:0003700">
    <property type="term" value="F:DNA-binding transcription factor activity"/>
    <property type="evidence" value="ECO:0007669"/>
    <property type="project" value="InterPro"/>
</dbReference>
<sequence length="113" mass="12960">MKNTVKLFKSLSDETRLRILFLLLEHGELCICDLMTALEQPQSTVSRHVAYLNNSGWLNDRRGGVWMYYSIRPGLTGLFVELSTLVRSRCAELPECAADQVRLLAYKHEKNCI</sequence>
<dbReference type="SUPFAM" id="SSF46785">
    <property type="entry name" value="Winged helix' DNA-binding domain"/>
    <property type="match status" value="1"/>
</dbReference>
<gene>
    <name evidence="5" type="ORF">SAMN02745119_02042</name>
</gene>
<protein>
    <submittedName>
        <fullName evidence="5">Transcriptional regulator, ArsR family</fullName>
    </submittedName>
</protein>
<dbReference type="GO" id="GO:0003677">
    <property type="term" value="F:DNA binding"/>
    <property type="evidence" value="ECO:0007669"/>
    <property type="project" value="UniProtKB-KW"/>
</dbReference>
<dbReference type="InterPro" id="IPR036388">
    <property type="entry name" value="WH-like_DNA-bd_sf"/>
</dbReference>
<dbReference type="PANTHER" id="PTHR43132">
    <property type="entry name" value="ARSENICAL RESISTANCE OPERON REPRESSOR ARSR-RELATED"/>
    <property type="match status" value="1"/>
</dbReference>
<dbReference type="STRING" id="115783.SAMN02745119_02042"/>
<accession>A0A1T4PM76</accession>
<keyword evidence="3" id="KW-0804">Transcription</keyword>
<keyword evidence="6" id="KW-1185">Reference proteome</keyword>
<evidence type="ECO:0000256" key="2">
    <source>
        <dbReference type="ARBA" id="ARBA00023125"/>
    </source>
</evidence>
<dbReference type="CDD" id="cd00090">
    <property type="entry name" value="HTH_ARSR"/>
    <property type="match status" value="1"/>
</dbReference>
<dbReference type="SMART" id="SM00418">
    <property type="entry name" value="HTH_ARSR"/>
    <property type="match status" value="1"/>
</dbReference>
<keyword evidence="2" id="KW-0238">DNA-binding</keyword>
<keyword evidence="1" id="KW-0805">Transcription regulation</keyword>
<dbReference type="EMBL" id="FUWR01000010">
    <property type="protein sequence ID" value="SJZ92694.1"/>
    <property type="molecule type" value="Genomic_DNA"/>
</dbReference>
<dbReference type="AlphaFoldDB" id="A0A1T4PM76"/>
<dbReference type="InterPro" id="IPR036390">
    <property type="entry name" value="WH_DNA-bd_sf"/>
</dbReference>
<dbReference type="Proteomes" id="UP000190102">
    <property type="component" value="Unassembled WGS sequence"/>
</dbReference>